<keyword evidence="2" id="KW-0067">ATP-binding</keyword>
<dbReference type="RefSeq" id="WP_023660142.1">
    <property type="nucleotide sequence ID" value="NZ_CM002299.1"/>
</dbReference>
<protein>
    <submittedName>
        <fullName evidence="5">Sigma-54 interaction domain protein</fullName>
    </submittedName>
</protein>
<evidence type="ECO:0000256" key="1">
    <source>
        <dbReference type="ARBA" id="ARBA00022741"/>
    </source>
</evidence>
<feature type="compositionally biased region" description="Polar residues" evidence="3">
    <location>
        <begin position="1"/>
        <end position="21"/>
    </location>
</feature>
<dbReference type="InterPro" id="IPR003593">
    <property type="entry name" value="AAA+_ATPase"/>
</dbReference>
<organism evidence="5 6">
    <name type="scientific">Congregibacter litoralis KT71</name>
    <dbReference type="NCBI Taxonomy" id="314285"/>
    <lineage>
        <taxon>Bacteria</taxon>
        <taxon>Pseudomonadati</taxon>
        <taxon>Pseudomonadota</taxon>
        <taxon>Gammaproteobacteria</taxon>
        <taxon>Cellvibrionales</taxon>
        <taxon>Halieaceae</taxon>
        <taxon>Congregibacter</taxon>
    </lineage>
</organism>
<dbReference type="PANTHER" id="PTHR32071:SF57">
    <property type="entry name" value="C4-DICARBOXYLATE TRANSPORT TRANSCRIPTIONAL REGULATORY PROTEIN DCTD"/>
    <property type="match status" value="1"/>
</dbReference>
<reference evidence="5 6" key="2">
    <citation type="journal article" date="2009" name="PLoS ONE">
        <title>The photosynthetic apparatus and its regulation in the aerobic gammaproteobacterium Congregibacter litoralis gen. nov., sp. nov.</title>
        <authorList>
            <person name="Spring S."/>
            <person name="Lunsdorf H."/>
            <person name="Fuchs B.M."/>
            <person name="Tindall B.J."/>
        </authorList>
    </citation>
    <scope>NUCLEOTIDE SEQUENCE [LARGE SCALE GENOMIC DNA]</scope>
    <source>
        <strain evidence="5">KT71</strain>
    </source>
</reference>
<dbReference type="EMBL" id="AAOA02000003">
    <property type="protein sequence ID" value="EAQ99057.2"/>
    <property type="molecule type" value="Genomic_DNA"/>
</dbReference>
<feature type="region of interest" description="Disordered" evidence="3">
    <location>
        <begin position="1"/>
        <end position="25"/>
    </location>
</feature>
<feature type="compositionally biased region" description="Polar residues" evidence="3">
    <location>
        <begin position="454"/>
        <end position="466"/>
    </location>
</feature>
<feature type="domain" description="Sigma-54 factor interaction" evidence="4">
    <location>
        <begin position="193"/>
        <end position="427"/>
    </location>
</feature>
<dbReference type="SUPFAM" id="SSF52540">
    <property type="entry name" value="P-loop containing nucleoside triphosphate hydrolases"/>
    <property type="match status" value="1"/>
</dbReference>
<dbReference type="Proteomes" id="UP000019205">
    <property type="component" value="Chromosome"/>
</dbReference>
<reference evidence="5 6" key="1">
    <citation type="journal article" date="2007" name="Proc. Natl. Acad. Sci. U.S.A.">
        <title>Characterization of a marine gammaproteobacterium capable of aerobic anoxygenic photosynthesis.</title>
        <authorList>
            <person name="Fuchs B.M."/>
            <person name="Spring S."/>
            <person name="Teeling H."/>
            <person name="Quast C."/>
            <person name="Wulf J."/>
            <person name="Schattenhofer M."/>
            <person name="Yan S."/>
            <person name="Ferriera S."/>
            <person name="Johnson J."/>
            <person name="Glockner F.O."/>
            <person name="Amann R."/>
        </authorList>
    </citation>
    <scope>NUCLEOTIDE SEQUENCE [LARGE SCALE GENOMIC DNA]</scope>
    <source>
        <strain evidence="5">KT71</strain>
    </source>
</reference>
<dbReference type="Gene3D" id="3.40.50.300">
    <property type="entry name" value="P-loop containing nucleotide triphosphate hydrolases"/>
    <property type="match status" value="1"/>
</dbReference>
<accession>A4A5I6</accession>
<dbReference type="CDD" id="cd00009">
    <property type="entry name" value="AAA"/>
    <property type="match status" value="1"/>
</dbReference>
<dbReference type="eggNOG" id="COG2204">
    <property type="taxonomic scope" value="Bacteria"/>
</dbReference>
<comment type="caution">
    <text evidence="5">The sequence shown here is derived from an EMBL/GenBank/DDBJ whole genome shotgun (WGS) entry which is preliminary data.</text>
</comment>
<dbReference type="GO" id="GO:0005524">
    <property type="term" value="F:ATP binding"/>
    <property type="evidence" value="ECO:0007669"/>
    <property type="project" value="UniProtKB-KW"/>
</dbReference>
<sequence>MSNSEDGGSTRSIDSSDTGFTHTGGHRQAPLELYAVLAFHPDTSRIGAIFRASPHEKVISFGRHSPTFQPSRPGEPPDACNGSLESADALVAVNVAESTVGSTHESTGEGLGERVVSRKAFSLMRDGECWRLLRHEGSSRLRINGQELRDEATLSEDQLMSGVVLTLAQRIVLHLRLRGHVAPSDGMGELVALRGVSAAMAALRESALAAAKSRDDVLLIGPTGSGKERIARAIHALACSSGEPWVAVNMAALPTEIASAALFGARKGAYTGADSHRRGFFQEADGGTLFLDEVGDTPPALQPMLLRALQEREIQVVGGNPQRVDLRVIAAMEQDPDHLRDSFRPALRYRLGALEIRLPALAERAEDVALLAADFFRARAREADDTWDVYRGNAGPGAWARLFEEFLLYPWPGNIRECQHIVAQISNVSHDGLQVPATIRARWRRSSGDARPSEAQSQSRKSQINEPSPKRLADVSDEVFAEAWKKARYEVATIARDLGVSRPAIYRRLKTLRDCRLAADVPLGELLSALDACRGDLRSTAERLAVSRQGLQTRLRASGVAPANFTEIFEDQDSP</sequence>
<gene>
    <name evidence="5" type="ORF">KT71_10527</name>
</gene>
<evidence type="ECO:0000256" key="3">
    <source>
        <dbReference type="SAM" id="MobiDB-lite"/>
    </source>
</evidence>
<keyword evidence="6" id="KW-1185">Reference proteome</keyword>
<dbReference type="HOGENOM" id="CLU_000445_119_3_6"/>
<dbReference type="InterPro" id="IPR002078">
    <property type="entry name" value="Sigma_54_int"/>
</dbReference>
<dbReference type="AlphaFoldDB" id="A4A5I6"/>
<evidence type="ECO:0000313" key="5">
    <source>
        <dbReference type="EMBL" id="EAQ99057.2"/>
    </source>
</evidence>
<name>A4A5I6_9GAMM</name>
<dbReference type="InterPro" id="IPR027417">
    <property type="entry name" value="P-loop_NTPase"/>
</dbReference>
<evidence type="ECO:0000259" key="4">
    <source>
        <dbReference type="PROSITE" id="PS50045"/>
    </source>
</evidence>
<dbReference type="SMART" id="SM00382">
    <property type="entry name" value="AAA"/>
    <property type="match status" value="1"/>
</dbReference>
<dbReference type="Gene3D" id="1.10.8.60">
    <property type="match status" value="1"/>
</dbReference>
<evidence type="ECO:0000313" key="6">
    <source>
        <dbReference type="Proteomes" id="UP000019205"/>
    </source>
</evidence>
<dbReference type="STRING" id="314285.KT71_10527"/>
<dbReference type="PANTHER" id="PTHR32071">
    <property type="entry name" value="TRANSCRIPTIONAL REGULATORY PROTEIN"/>
    <property type="match status" value="1"/>
</dbReference>
<dbReference type="PROSITE" id="PS00676">
    <property type="entry name" value="SIGMA54_INTERACT_2"/>
    <property type="match status" value="1"/>
</dbReference>
<feature type="region of interest" description="Disordered" evidence="3">
    <location>
        <begin position="444"/>
        <end position="471"/>
    </location>
</feature>
<dbReference type="PROSITE" id="PS50045">
    <property type="entry name" value="SIGMA54_INTERACT_4"/>
    <property type="match status" value="1"/>
</dbReference>
<dbReference type="GO" id="GO:0006355">
    <property type="term" value="P:regulation of DNA-templated transcription"/>
    <property type="evidence" value="ECO:0007669"/>
    <property type="project" value="InterPro"/>
</dbReference>
<dbReference type="Pfam" id="PF00158">
    <property type="entry name" value="Sigma54_activat"/>
    <property type="match status" value="1"/>
</dbReference>
<proteinExistence type="predicted"/>
<evidence type="ECO:0000256" key="2">
    <source>
        <dbReference type="ARBA" id="ARBA00022840"/>
    </source>
</evidence>
<dbReference type="InterPro" id="IPR025943">
    <property type="entry name" value="Sigma_54_int_dom_ATP-bd_2"/>
</dbReference>
<keyword evidence="1" id="KW-0547">Nucleotide-binding</keyword>